<feature type="domain" description="Thioredoxin" evidence="5">
    <location>
        <begin position="36"/>
        <end position="196"/>
    </location>
</feature>
<feature type="binding site" evidence="3">
    <location>
        <position position="78"/>
    </location>
    <ligand>
        <name>Cu cation</name>
        <dbReference type="ChEBI" id="CHEBI:23378"/>
    </ligand>
</feature>
<dbReference type="PANTHER" id="PTHR12151:SF25">
    <property type="entry name" value="LINALOOL DEHYDRATASE_ISOMERASE DOMAIN-CONTAINING PROTEIN"/>
    <property type="match status" value="1"/>
</dbReference>
<protein>
    <submittedName>
        <fullName evidence="6">SCO family protein</fullName>
    </submittedName>
</protein>
<dbReference type="Proteomes" id="UP000215633">
    <property type="component" value="Unassembled WGS sequence"/>
</dbReference>
<evidence type="ECO:0000256" key="3">
    <source>
        <dbReference type="PIRSR" id="PIRSR603782-1"/>
    </source>
</evidence>
<evidence type="ECO:0000256" key="4">
    <source>
        <dbReference type="PIRSR" id="PIRSR603782-2"/>
    </source>
</evidence>
<comment type="similarity">
    <text evidence="1">Belongs to the SCO1/2 family.</text>
</comment>
<evidence type="ECO:0000313" key="6">
    <source>
        <dbReference type="EMBL" id="OZI69453.1"/>
    </source>
</evidence>
<keyword evidence="3" id="KW-0479">Metal-binding</keyword>
<keyword evidence="2 3" id="KW-0186">Copper</keyword>
<dbReference type="FunFam" id="3.40.30.10:FF:000013">
    <property type="entry name" value="Blast:Protein SCO1 homolog, mitochondrial"/>
    <property type="match status" value="1"/>
</dbReference>
<keyword evidence="7" id="KW-1185">Reference proteome</keyword>
<feature type="disulfide bond" description="Redox-active" evidence="4">
    <location>
        <begin position="74"/>
        <end position="78"/>
    </location>
</feature>
<feature type="binding site" evidence="3">
    <location>
        <position position="161"/>
    </location>
    <ligand>
        <name>Cu cation</name>
        <dbReference type="ChEBI" id="CHEBI:23378"/>
    </ligand>
</feature>
<feature type="binding site" evidence="3">
    <location>
        <position position="74"/>
    </location>
    <ligand>
        <name>Cu cation</name>
        <dbReference type="ChEBI" id="CHEBI:23378"/>
    </ligand>
</feature>
<dbReference type="InterPro" id="IPR036249">
    <property type="entry name" value="Thioredoxin-like_sf"/>
</dbReference>
<evidence type="ECO:0000256" key="2">
    <source>
        <dbReference type="ARBA" id="ARBA00023008"/>
    </source>
</evidence>
<proteinExistence type="inferred from homology"/>
<dbReference type="InterPro" id="IPR003782">
    <property type="entry name" value="SCO1/SenC"/>
</dbReference>
<dbReference type="Gene3D" id="3.40.30.10">
    <property type="entry name" value="Glutaredoxin"/>
    <property type="match status" value="1"/>
</dbReference>
<dbReference type="AlphaFoldDB" id="A0A261V8E4"/>
<dbReference type="CDD" id="cd02968">
    <property type="entry name" value="SCO"/>
    <property type="match status" value="1"/>
</dbReference>
<dbReference type="EMBL" id="NEVT01000009">
    <property type="protein sequence ID" value="OZI69453.1"/>
    <property type="molecule type" value="Genomic_DNA"/>
</dbReference>
<name>A0A261V8E4_9BORD</name>
<dbReference type="GO" id="GO:0046872">
    <property type="term" value="F:metal ion binding"/>
    <property type="evidence" value="ECO:0007669"/>
    <property type="project" value="UniProtKB-KW"/>
</dbReference>
<accession>A0A261V8E4</accession>
<keyword evidence="4" id="KW-1015">Disulfide bond</keyword>
<dbReference type="InterPro" id="IPR013766">
    <property type="entry name" value="Thioredoxin_domain"/>
</dbReference>
<evidence type="ECO:0000313" key="7">
    <source>
        <dbReference type="Proteomes" id="UP000215633"/>
    </source>
</evidence>
<reference evidence="7" key="1">
    <citation type="submission" date="2017-05" db="EMBL/GenBank/DDBJ databases">
        <title>Complete and WGS of Bordetella genogroups.</title>
        <authorList>
            <person name="Spilker T."/>
            <person name="Lipuma J."/>
        </authorList>
    </citation>
    <scope>NUCLEOTIDE SEQUENCE [LARGE SCALE GENOMIC DNA]</scope>
    <source>
        <strain evidence="7">AU8256</strain>
    </source>
</reference>
<dbReference type="PROSITE" id="PS51257">
    <property type="entry name" value="PROKAR_LIPOPROTEIN"/>
    <property type="match status" value="1"/>
</dbReference>
<dbReference type="Pfam" id="PF02630">
    <property type="entry name" value="SCO1-SenC"/>
    <property type="match status" value="1"/>
</dbReference>
<organism evidence="6 7">
    <name type="scientific">Bordetella genomosp. 2</name>
    <dbReference type="NCBI Taxonomy" id="1983456"/>
    <lineage>
        <taxon>Bacteria</taxon>
        <taxon>Pseudomonadati</taxon>
        <taxon>Pseudomonadota</taxon>
        <taxon>Betaproteobacteria</taxon>
        <taxon>Burkholderiales</taxon>
        <taxon>Alcaligenaceae</taxon>
        <taxon>Bordetella</taxon>
    </lineage>
</organism>
<evidence type="ECO:0000256" key="1">
    <source>
        <dbReference type="ARBA" id="ARBA00010996"/>
    </source>
</evidence>
<evidence type="ECO:0000259" key="5">
    <source>
        <dbReference type="PROSITE" id="PS51352"/>
    </source>
</evidence>
<sequence>MFNRRGFMAAVTLGALAGLAGCSGEDKLENLRGVALTDSALGKGFALNGTDGQAHTLADFKGKVVMVFFGFTQCPDVCPTALTRAVEVKQKLGERGKNLQVLFVTVDPERDTPEVLSAYVTAFDPSFIGLYGSPDQTRATAKEYKVYYSKIPTGSSYTMDHTALSYVYDAEGKLRVALRHNQPIDDFVNDIGAIMDLHG</sequence>
<dbReference type="PANTHER" id="PTHR12151">
    <property type="entry name" value="ELECTRON TRANSPORT PROTIN SCO1/SENC FAMILY MEMBER"/>
    <property type="match status" value="1"/>
</dbReference>
<comment type="caution">
    <text evidence="6">The sequence shown here is derived from an EMBL/GenBank/DDBJ whole genome shotgun (WGS) entry which is preliminary data.</text>
</comment>
<dbReference type="PROSITE" id="PS51352">
    <property type="entry name" value="THIOREDOXIN_2"/>
    <property type="match status" value="1"/>
</dbReference>
<dbReference type="SUPFAM" id="SSF52833">
    <property type="entry name" value="Thioredoxin-like"/>
    <property type="match status" value="1"/>
</dbReference>
<gene>
    <name evidence="6" type="ORF">CAL24_21715</name>
</gene>